<dbReference type="EMBL" id="DAAXRP010000019">
    <property type="protein sequence ID" value="HAG2284101.1"/>
    <property type="molecule type" value="Genomic_DNA"/>
</dbReference>
<gene>
    <name evidence="3" type="ORF">G8W61_004461</name>
</gene>
<reference evidence="3" key="1">
    <citation type="journal article" date="2018" name="Genome Biol.">
        <title>SKESA: strategic k-mer extension for scrupulous assemblies.</title>
        <authorList>
            <person name="Souvorov A."/>
            <person name="Agarwala R."/>
            <person name="Lipman D.J."/>
        </authorList>
    </citation>
    <scope>NUCLEOTIDE SEQUENCE</scope>
    <source>
        <strain evidence="3">MA.CK_94/00001630</strain>
    </source>
</reference>
<sequence length="387" mass="44591">NKSLSRAQKAKNDEFYTQLSDIENELKHYKEHFRGKIIYCNCDDPYESNFFKYFAYNFNHLGLKKLIATSYSQSPVSGRQLSLFGQREGEYSFAIEINEINDTGNKGTIDSTDVEYLLKNSKRVSRKLKGDDKYCAGDFRSKECINLLKKSDVVVTNPPFSLFREYVAQLAEHDKKFLIIGNQNAITYKEIFHLIKYNKLWLGVDNGGTKWFQVPEHYDIQTESRKKIENGVKYFSMGSIMWFTNLDHKKRHEELILFKKYTPEEYPAYDNYDAIEVSKVADIPADYDGVMGIPITFLDKYNPEQFEILGLTNGRSDFDAIPSKRYINALQVNTDGSTVNGSKANTRATILLKNTPSNAIYYIADNAAGVLQIVYARILIRKRNLVK</sequence>
<feature type="non-terminal residue" evidence="3">
    <location>
        <position position="1"/>
    </location>
</feature>
<keyword evidence="2" id="KW-0808">Transferase</keyword>
<evidence type="ECO:0000313" key="3">
    <source>
        <dbReference type="EMBL" id="HAG2284101.1"/>
    </source>
</evidence>
<evidence type="ECO:0000256" key="2">
    <source>
        <dbReference type="ARBA" id="ARBA00022679"/>
    </source>
</evidence>
<dbReference type="InterPro" id="IPR025247">
    <property type="entry name" value="EcoRI-like_methylase"/>
</dbReference>
<dbReference type="PROSITE" id="PS00092">
    <property type="entry name" value="N6_MTASE"/>
    <property type="match status" value="1"/>
</dbReference>
<dbReference type="GO" id="GO:0003676">
    <property type="term" value="F:nucleic acid binding"/>
    <property type="evidence" value="ECO:0007669"/>
    <property type="project" value="InterPro"/>
</dbReference>
<protein>
    <recommendedName>
        <fullName evidence="4">Modification methylase</fullName>
    </recommendedName>
</protein>
<keyword evidence="1" id="KW-0489">Methyltransferase</keyword>
<comment type="caution">
    <text evidence="3">The sequence shown here is derived from an EMBL/GenBank/DDBJ whole genome shotgun (WGS) entry which is preliminary data.</text>
</comment>
<dbReference type="GO" id="GO:0008168">
    <property type="term" value="F:methyltransferase activity"/>
    <property type="evidence" value="ECO:0007669"/>
    <property type="project" value="UniProtKB-KW"/>
</dbReference>
<evidence type="ECO:0000256" key="1">
    <source>
        <dbReference type="ARBA" id="ARBA00022603"/>
    </source>
</evidence>
<dbReference type="Pfam" id="PF13651">
    <property type="entry name" value="EcoRI_methylase"/>
    <property type="match status" value="1"/>
</dbReference>
<evidence type="ECO:0008006" key="4">
    <source>
        <dbReference type="Google" id="ProtNLM"/>
    </source>
</evidence>
<name>A0A759YKE4_SALER</name>
<proteinExistence type="predicted"/>
<dbReference type="AlphaFoldDB" id="A0A759YKE4"/>
<accession>A0A759YKE4</accession>
<dbReference type="GO" id="GO:0032259">
    <property type="term" value="P:methylation"/>
    <property type="evidence" value="ECO:0007669"/>
    <property type="project" value="UniProtKB-KW"/>
</dbReference>
<organism evidence="3">
    <name type="scientific">Salmonella enterica</name>
    <name type="common">Salmonella choleraesuis</name>
    <dbReference type="NCBI Taxonomy" id="28901"/>
    <lineage>
        <taxon>Bacteria</taxon>
        <taxon>Pseudomonadati</taxon>
        <taxon>Pseudomonadota</taxon>
        <taxon>Gammaproteobacteria</taxon>
        <taxon>Enterobacterales</taxon>
        <taxon>Enterobacteriaceae</taxon>
        <taxon>Salmonella</taxon>
    </lineage>
</organism>
<dbReference type="InterPro" id="IPR002052">
    <property type="entry name" value="DNA_methylase_N6_adenine_CS"/>
</dbReference>
<reference evidence="3" key="2">
    <citation type="submission" date="2020-02" db="EMBL/GenBank/DDBJ databases">
        <authorList>
            <consortium name="NCBI Pathogen Detection Project"/>
        </authorList>
    </citation>
    <scope>NUCLEOTIDE SEQUENCE</scope>
    <source>
        <strain evidence="3">MA.CK_94/00001630</strain>
    </source>
</reference>